<keyword evidence="7 8" id="KW-0472">Membrane</keyword>
<keyword evidence="11" id="KW-1185">Reference proteome</keyword>
<keyword evidence="2" id="KW-1003">Cell membrane</keyword>
<evidence type="ECO:0000256" key="5">
    <source>
        <dbReference type="ARBA" id="ARBA00022840"/>
    </source>
</evidence>
<evidence type="ECO:0000256" key="4">
    <source>
        <dbReference type="ARBA" id="ARBA00022741"/>
    </source>
</evidence>
<dbReference type="Pfam" id="PF02653">
    <property type="entry name" value="BPD_transp_2"/>
    <property type="match status" value="1"/>
</dbReference>
<dbReference type="SUPFAM" id="SSF52540">
    <property type="entry name" value="P-loop containing nucleoside triphosphate hydrolases"/>
    <property type="match status" value="1"/>
</dbReference>
<dbReference type="InterPro" id="IPR003593">
    <property type="entry name" value="AAA+_ATPase"/>
</dbReference>
<organism evidence="10 11">
    <name type="scientific">Actinomadura bangladeshensis</name>
    <dbReference type="NCBI Taxonomy" id="453573"/>
    <lineage>
        <taxon>Bacteria</taxon>
        <taxon>Bacillati</taxon>
        <taxon>Actinomycetota</taxon>
        <taxon>Actinomycetes</taxon>
        <taxon>Streptosporangiales</taxon>
        <taxon>Thermomonosporaceae</taxon>
        <taxon>Actinomadura</taxon>
    </lineage>
</organism>
<dbReference type="GO" id="GO:0005886">
    <property type="term" value="C:plasma membrane"/>
    <property type="evidence" value="ECO:0007669"/>
    <property type="project" value="UniProtKB-SubCell"/>
</dbReference>
<evidence type="ECO:0000256" key="6">
    <source>
        <dbReference type="ARBA" id="ARBA00022989"/>
    </source>
</evidence>
<reference evidence="10 11" key="1">
    <citation type="submission" date="2019-03" db="EMBL/GenBank/DDBJ databases">
        <title>Draft genome sequences of novel Actinobacteria.</title>
        <authorList>
            <person name="Sahin N."/>
            <person name="Ay H."/>
            <person name="Saygin H."/>
        </authorList>
    </citation>
    <scope>NUCLEOTIDE SEQUENCE [LARGE SCALE GENOMIC DNA]</scope>
    <source>
        <strain evidence="10 11">DSM 45347</strain>
    </source>
</reference>
<accession>A0A4R4NZC5</accession>
<comment type="subcellular location">
    <subcellularLocation>
        <location evidence="1">Cell membrane</location>
        <topology evidence="1">Multi-pass membrane protein</topology>
    </subcellularLocation>
</comment>
<evidence type="ECO:0000256" key="1">
    <source>
        <dbReference type="ARBA" id="ARBA00004651"/>
    </source>
</evidence>
<evidence type="ECO:0000256" key="7">
    <source>
        <dbReference type="ARBA" id="ARBA00023136"/>
    </source>
</evidence>
<dbReference type="AlphaFoldDB" id="A0A4R4NZC5"/>
<feature type="transmembrane region" description="Helical" evidence="8">
    <location>
        <begin position="289"/>
        <end position="311"/>
    </location>
</feature>
<dbReference type="Gene3D" id="3.40.50.300">
    <property type="entry name" value="P-loop containing nucleotide triphosphate hydrolases"/>
    <property type="match status" value="1"/>
</dbReference>
<dbReference type="SMART" id="SM00382">
    <property type="entry name" value="AAA"/>
    <property type="match status" value="1"/>
</dbReference>
<sequence>MSEILRTRSGAVRRAAPWLVLLAAAAVLPLVSRDPTITYLATTAAIYVVVGTGLNIMFGYTGQVSLGQGALVAVGAYTTGALMADHGWTFWAAAPAAVVVTTAAGTLMALPAFRLSSWYIALVTLGAAMAVRSLLVEFEGLTGGWSGLVGIPRPALGSWELGERDVLWLVIAVNVVLFVMVRNIVDSRLGRGMMAVRDAPEMARSVGVGPARTKLFAFACGGATAGMGGALLAVHHGLVTPDDFTLDFSILFLLVVIIGGAARLAGPIIGTLLFFALPELLTGLAEWRGLIYGAALLVLMVYAPRGVAGAWDKLRARYRNGRVPAADAVEDTAVEDTAVEDIAVEDAAEVGPPRGEPLGVELSGVRKSFGGVHALRGVDLTIEPGKVHAIVGPNGSGKTTLLNVISRLLRQDEGRILLGAEDVSRATAERLARRGVARVFQTPRLLGASSLRDNVLLGAYARERAGGPATVLRLPRARRERAALVAEADRLLSGHGLARRADEEAAALPHGEQRLLEVARALMARPRLLLMDEPAAGLTPRELEALGRLIRAIRDAGTTVVLVEHHIELVANVADVVTVLDRGELVTSGAPQEALGDARVVELYLGAPA</sequence>
<proteinExistence type="predicted"/>
<name>A0A4R4NZC5_9ACTN</name>
<keyword evidence="3 8" id="KW-0812">Transmembrane</keyword>
<dbReference type="InterPro" id="IPR027417">
    <property type="entry name" value="P-loop_NTPase"/>
</dbReference>
<feature type="transmembrane region" description="Helical" evidence="8">
    <location>
        <begin position="250"/>
        <end position="277"/>
    </location>
</feature>
<evidence type="ECO:0000256" key="2">
    <source>
        <dbReference type="ARBA" id="ARBA00022475"/>
    </source>
</evidence>
<dbReference type="OrthoDB" id="4350300at2"/>
<evidence type="ECO:0000256" key="3">
    <source>
        <dbReference type="ARBA" id="ARBA00022692"/>
    </source>
</evidence>
<feature type="transmembrane region" description="Helical" evidence="8">
    <location>
        <begin position="166"/>
        <end position="185"/>
    </location>
</feature>
<dbReference type="InterPro" id="IPR003439">
    <property type="entry name" value="ABC_transporter-like_ATP-bd"/>
</dbReference>
<feature type="transmembrane region" description="Helical" evidence="8">
    <location>
        <begin position="117"/>
        <end position="135"/>
    </location>
</feature>
<keyword evidence="6 8" id="KW-1133">Transmembrane helix</keyword>
<dbReference type="PANTHER" id="PTHR30482">
    <property type="entry name" value="HIGH-AFFINITY BRANCHED-CHAIN AMINO ACID TRANSPORT SYSTEM PERMEASE"/>
    <property type="match status" value="1"/>
</dbReference>
<dbReference type="CDD" id="cd03219">
    <property type="entry name" value="ABC_Mj1267_LivG_branched"/>
    <property type="match status" value="1"/>
</dbReference>
<protein>
    <submittedName>
        <fullName evidence="10">Branched-chain amino acid ABC transporter ATP-binding protein/permease</fullName>
    </submittedName>
</protein>
<evidence type="ECO:0000313" key="11">
    <source>
        <dbReference type="Proteomes" id="UP000295431"/>
    </source>
</evidence>
<dbReference type="Pfam" id="PF00005">
    <property type="entry name" value="ABC_tran"/>
    <property type="match status" value="1"/>
</dbReference>
<feature type="transmembrane region" description="Helical" evidence="8">
    <location>
        <begin position="215"/>
        <end position="238"/>
    </location>
</feature>
<feature type="transmembrane region" description="Helical" evidence="8">
    <location>
        <begin position="37"/>
        <end position="58"/>
    </location>
</feature>
<feature type="domain" description="ABC transporter" evidence="9">
    <location>
        <begin position="360"/>
        <end position="607"/>
    </location>
</feature>
<dbReference type="RefSeq" id="WP_131940029.1">
    <property type="nucleotide sequence ID" value="NZ_BAAAMX010000003.1"/>
</dbReference>
<comment type="caution">
    <text evidence="10">The sequence shown here is derived from an EMBL/GenBank/DDBJ whole genome shotgun (WGS) entry which is preliminary data.</text>
</comment>
<dbReference type="Proteomes" id="UP000295431">
    <property type="component" value="Unassembled WGS sequence"/>
</dbReference>
<dbReference type="GO" id="GO:0016887">
    <property type="term" value="F:ATP hydrolysis activity"/>
    <property type="evidence" value="ECO:0007669"/>
    <property type="project" value="InterPro"/>
</dbReference>
<feature type="transmembrane region" description="Helical" evidence="8">
    <location>
        <begin position="12"/>
        <end position="31"/>
    </location>
</feature>
<evidence type="ECO:0000313" key="10">
    <source>
        <dbReference type="EMBL" id="TDC14909.1"/>
    </source>
</evidence>
<evidence type="ECO:0000256" key="8">
    <source>
        <dbReference type="SAM" id="Phobius"/>
    </source>
</evidence>
<keyword evidence="5 10" id="KW-0067">ATP-binding</keyword>
<dbReference type="InterPro" id="IPR043428">
    <property type="entry name" value="LivM-like"/>
</dbReference>
<dbReference type="GO" id="GO:0005524">
    <property type="term" value="F:ATP binding"/>
    <property type="evidence" value="ECO:0007669"/>
    <property type="project" value="UniProtKB-KW"/>
</dbReference>
<evidence type="ECO:0000259" key="9">
    <source>
        <dbReference type="PROSITE" id="PS50893"/>
    </source>
</evidence>
<dbReference type="PROSITE" id="PS50893">
    <property type="entry name" value="ABC_TRANSPORTER_2"/>
    <property type="match status" value="1"/>
</dbReference>
<feature type="transmembrane region" description="Helical" evidence="8">
    <location>
        <begin position="90"/>
        <end position="110"/>
    </location>
</feature>
<dbReference type="InterPro" id="IPR001851">
    <property type="entry name" value="ABC_transp_permease"/>
</dbReference>
<gene>
    <name evidence="10" type="ORF">E1284_16780</name>
</gene>
<dbReference type="EMBL" id="SMJW01000075">
    <property type="protein sequence ID" value="TDC14909.1"/>
    <property type="molecule type" value="Genomic_DNA"/>
</dbReference>
<keyword evidence="4" id="KW-0547">Nucleotide-binding</keyword>
<dbReference type="CDD" id="cd06581">
    <property type="entry name" value="TM_PBP1_LivM_like"/>
    <property type="match status" value="1"/>
</dbReference>
<dbReference type="GO" id="GO:0015658">
    <property type="term" value="F:branched-chain amino acid transmembrane transporter activity"/>
    <property type="evidence" value="ECO:0007669"/>
    <property type="project" value="InterPro"/>
</dbReference>
<dbReference type="PANTHER" id="PTHR30482:SF10">
    <property type="entry name" value="HIGH-AFFINITY BRANCHED-CHAIN AMINO ACID TRANSPORT PROTEIN BRAE"/>
    <property type="match status" value="1"/>
</dbReference>